<keyword evidence="2" id="KW-0732">Signal</keyword>
<dbReference type="RefSeq" id="WP_183503108.1">
    <property type="nucleotide sequence ID" value="NZ_BSPG01000004.1"/>
</dbReference>
<protein>
    <submittedName>
        <fullName evidence="4">Uncharacterized protein</fullName>
    </submittedName>
</protein>
<accession>A0A7W6AEM0</accession>
<feature type="signal peptide" evidence="2">
    <location>
        <begin position="1"/>
        <end position="26"/>
    </location>
</feature>
<comment type="caution">
    <text evidence="4">The sequence shown here is derived from an EMBL/GenBank/DDBJ whole genome shotgun (WGS) entry which is preliminary data.</text>
</comment>
<dbReference type="AlphaFoldDB" id="A0A7W6AEM0"/>
<dbReference type="EMBL" id="BSPG01000004">
    <property type="protein sequence ID" value="GLS43236.1"/>
    <property type="molecule type" value="Genomic_DNA"/>
</dbReference>
<evidence type="ECO:0000313" key="5">
    <source>
        <dbReference type="Proteomes" id="UP000517759"/>
    </source>
</evidence>
<feature type="region of interest" description="Disordered" evidence="1">
    <location>
        <begin position="66"/>
        <end position="88"/>
    </location>
</feature>
<reference evidence="3" key="1">
    <citation type="journal article" date="2014" name="Int. J. Syst. Evol. Microbiol.">
        <title>Complete genome of a new Firmicutes species belonging to the dominant human colonic microbiota ('Ruminococcus bicirculans') reveals two chromosomes and a selective capacity to utilize plant glucans.</title>
        <authorList>
            <consortium name="NISC Comparative Sequencing Program"/>
            <person name="Wegmann U."/>
            <person name="Louis P."/>
            <person name="Goesmann A."/>
            <person name="Henrissat B."/>
            <person name="Duncan S.H."/>
            <person name="Flint H.J."/>
        </authorList>
    </citation>
    <scope>NUCLEOTIDE SEQUENCE</scope>
    <source>
        <strain evidence="3">NBRC 107710</strain>
    </source>
</reference>
<evidence type="ECO:0000313" key="6">
    <source>
        <dbReference type="Proteomes" id="UP001156881"/>
    </source>
</evidence>
<sequence length="88" mass="9511">MRAASLIPSLVLSGALALPLAGPASAQLTAGVGSSNAANQSFQQQNAMRGMQQQQTFNNNQMNAHRTTDRLYNNTSINPGGYIRRRHR</sequence>
<dbReference type="Proteomes" id="UP000517759">
    <property type="component" value="Unassembled WGS sequence"/>
</dbReference>
<evidence type="ECO:0000313" key="4">
    <source>
        <dbReference type="EMBL" id="MBB3901857.1"/>
    </source>
</evidence>
<reference evidence="3" key="4">
    <citation type="submission" date="2023-01" db="EMBL/GenBank/DDBJ databases">
        <title>Draft genome sequence of Methylobacterium brachythecii strain NBRC 107710.</title>
        <authorList>
            <person name="Sun Q."/>
            <person name="Mori K."/>
        </authorList>
    </citation>
    <scope>NUCLEOTIDE SEQUENCE</scope>
    <source>
        <strain evidence="3">NBRC 107710</strain>
    </source>
</reference>
<keyword evidence="6" id="KW-1185">Reference proteome</keyword>
<gene>
    <name evidence="3" type="ORF">GCM10007884_12210</name>
    <name evidence="4" type="ORF">GGR33_001343</name>
</gene>
<reference evidence="4 5" key="3">
    <citation type="submission" date="2020-08" db="EMBL/GenBank/DDBJ databases">
        <title>Genomic Encyclopedia of Type Strains, Phase IV (KMG-IV): sequencing the most valuable type-strain genomes for metagenomic binning, comparative biology and taxonomic classification.</title>
        <authorList>
            <person name="Goeker M."/>
        </authorList>
    </citation>
    <scope>NUCLEOTIDE SEQUENCE [LARGE SCALE GENOMIC DNA]</scope>
    <source>
        <strain evidence="4 5">DSM 24105</strain>
    </source>
</reference>
<dbReference type="Proteomes" id="UP001156881">
    <property type="component" value="Unassembled WGS sequence"/>
</dbReference>
<name>A0A7W6AEM0_9HYPH</name>
<organism evidence="4 5">
    <name type="scientific">Methylobacterium brachythecii</name>
    <dbReference type="NCBI Taxonomy" id="1176177"/>
    <lineage>
        <taxon>Bacteria</taxon>
        <taxon>Pseudomonadati</taxon>
        <taxon>Pseudomonadota</taxon>
        <taxon>Alphaproteobacteria</taxon>
        <taxon>Hyphomicrobiales</taxon>
        <taxon>Methylobacteriaceae</taxon>
        <taxon>Methylobacterium</taxon>
    </lineage>
</organism>
<dbReference type="EMBL" id="JACIDN010000002">
    <property type="protein sequence ID" value="MBB3901857.1"/>
    <property type="molecule type" value="Genomic_DNA"/>
</dbReference>
<evidence type="ECO:0000256" key="1">
    <source>
        <dbReference type="SAM" id="MobiDB-lite"/>
    </source>
</evidence>
<proteinExistence type="predicted"/>
<feature type="chain" id="PRO_5030760827" evidence="2">
    <location>
        <begin position="27"/>
        <end position="88"/>
    </location>
</feature>
<evidence type="ECO:0000313" key="3">
    <source>
        <dbReference type="EMBL" id="GLS43236.1"/>
    </source>
</evidence>
<reference evidence="6" key="2">
    <citation type="journal article" date="2019" name="Int. J. Syst. Evol. Microbiol.">
        <title>The Global Catalogue of Microorganisms (GCM) 10K type strain sequencing project: providing services to taxonomists for standard genome sequencing and annotation.</title>
        <authorList>
            <consortium name="The Broad Institute Genomics Platform"/>
            <consortium name="The Broad Institute Genome Sequencing Center for Infectious Disease"/>
            <person name="Wu L."/>
            <person name="Ma J."/>
        </authorList>
    </citation>
    <scope>NUCLEOTIDE SEQUENCE [LARGE SCALE GENOMIC DNA]</scope>
    <source>
        <strain evidence="6">NBRC 107710</strain>
    </source>
</reference>
<evidence type="ECO:0000256" key="2">
    <source>
        <dbReference type="SAM" id="SignalP"/>
    </source>
</evidence>